<feature type="compositionally biased region" description="Polar residues" evidence="1">
    <location>
        <begin position="23"/>
        <end position="39"/>
    </location>
</feature>
<proteinExistence type="predicted"/>
<feature type="compositionally biased region" description="Polar residues" evidence="1">
    <location>
        <begin position="48"/>
        <end position="59"/>
    </location>
</feature>
<gene>
    <name evidence="2" type="ORF">KIN20_020954</name>
</gene>
<accession>A0AAD5N3S0</accession>
<name>A0AAD5N3S0_PARTN</name>
<protein>
    <submittedName>
        <fullName evidence="2">Uncharacterized protein</fullName>
    </submittedName>
</protein>
<feature type="region of interest" description="Disordered" evidence="1">
    <location>
        <begin position="23"/>
        <end position="59"/>
    </location>
</feature>
<evidence type="ECO:0000313" key="2">
    <source>
        <dbReference type="EMBL" id="KAJ1361656.1"/>
    </source>
</evidence>
<dbReference type="EMBL" id="JAHQIW010004250">
    <property type="protein sequence ID" value="KAJ1361656.1"/>
    <property type="molecule type" value="Genomic_DNA"/>
</dbReference>
<sequence length="59" mass="6693">MDNNYRPNDPQHTAHETAWTIGQTTPCGRWTTTTMNAGQQHRVDDETTTTGVQWPYTTA</sequence>
<dbReference type="Proteomes" id="UP001196413">
    <property type="component" value="Unassembled WGS sequence"/>
</dbReference>
<organism evidence="2 3">
    <name type="scientific">Parelaphostrongylus tenuis</name>
    <name type="common">Meningeal worm</name>
    <dbReference type="NCBI Taxonomy" id="148309"/>
    <lineage>
        <taxon>Eukaryota</taxon>
        <taxon>Metazoa</taxon>
        <taxon>Ecdysozoa</taxon>
        <taxon>Nematoda</taxon>
        <taxon>Chromadorea</taxon>
        <taxon>Rhabditida</taxon>
        <taxon>Rhabditina</taxon>
        <taxon>Rhabditomorpha</taxon>
        <taxon>Strongyloidea</taxon>
        <taxon>Metastrongylidae</taxon>
        <taxon>Parelaphostrongylus</taxon>
    </lineage>
</organism>
<reference evidence="2" key="1">
    <citation type="submission" date="2021-06" db="EMBL/GenBank/DDBJ databases">
        <title>Parelaphostrongylus tenuis whole genome reference sequence.</title>
        <authorList>
            <person name="Garwood T.J."/>
            <person name="Larsen P.A."/>
            <person name="Fountain-Jones N.M."/>
            <person name="Garbe J.R."/>
            <person name="Macchietto M.G."/>
            <person name="Kania S.A."/>
            <person name="Gerhold R.W."/>
            <person name="Richards J.E."/>
            <person name="Wolf T.M."/>
        </authorList>
    </citation>
    <scope>NUCLEOTIDE SEQUENCE</scope>
    <source>
        <strain evidence="2">MNPRO001-30</strain>
        <tissue evidence="2">Meninges</tissue>
    </source>
</reference>
<evidence type="ECO:0000313" key="3">
    <source>
        <dbReference type="Proteomes" id="UP001196413"/>
    </source>
</evidence>
<comment type="caution">
    <text evidence="2">The sequence shown here is derived from an EMBL/GenBank/DDBJ whole genome shotgun (WGS) entry which is preliminary data.</text>
</comment>
<keyword evidence="3" id="KW-1185">Reference proteome</keyword>
<evidence type="ECO:0000256" key="1">
    <source>
        <dbReference type="SAM" id="MobiDB-lite"/>
    </source>
</evidence>
<dbReference type="AlphaFoldDB" id="A0AAD5N3S0"/>